<proteinExistence type="predicted"/>
<reference evidence="2" key="1">
    <citation type="journal article" date="2020" name="Stud. Mycol.">
        <title>101 Dothideomycetes genomes: a test case for predicting lifestyles and emergence of pathogens.</title>
        <authorList>
            <person name="Haridas S."/>
            <person name="Albert R."/>
            <person name="Binder M."/>
            <person name="Bloem J."/>
            <person name="Labutti K."/>
            <person name="Salamov A."/>
            <person name="Andreopoulos B."/>
            <person name="Baker S."/>
            <person name="Barry K."/>
            <person name="Bills G."/>
            <person name="Bluhm B."/>
            <person name="Cannon C."/>
            <person name="Castanera R."/>
            <person name="Culley D."/>
            <person name="Daum C."/>
            <person name="Ezra D."/>
            <person name="Gonzalez J."/>
            <person name="Henrissat B."/>
            <person name="Kuo A."/>
            <person name="Liang C."/>
            <person name="Lipzen A."/>
            <person name="Lutzoni F."/>
            <person name="Magnuson J."/>
            <person name="Mondo S."/>
            <person name="Nolan M."/>
            <person name="Ohm R."/>
            <person name="Pangilinan J."/>
            <person name="Park H.-J."/>
            <person name="Ramirez L."/>
            <person name="Alfaro M."/>
            <person name="Sun H."/>
            <person name="Tritt A."/>
            <person name="Yoshinaga Y."/>
            <person name="Zwiers L.-H."/>
            <person name="Turgeon B."/>
            <person name="Goodwin S."/>
            <person name="Spatafora J."/>
            <person name="Crous P."/>
            <person name="Grigoriev I."/>
        </authorList>
    </citation>
    <scope>NUCLEOTIDE SEQUENCE</scope>
    <source>
        <strain evidence="2">CBS 107.79</strain>
    </source>
</reference>
<feature type="transmembrane region" description="Helical" evidence="1">
    <location>
        <begin position="12"/>
        <end position="31"/>
    </location>
</feature>
<feature type="transmembrane region" description="Helical" evidence="1">
    <location>
        <begin position="112"/>
        <end position="131"/>
    </location>
</feature>
<name>A0A6A5VRD1_9PLEO</name>
<keyword evidence="3" id="KW-1185">Reference proteome</keyword>
<dbReference type="Proteomes" id="UP000800036">
    <property type="component" value="Unassembled WGS sequence"/>
</dbReference>
<gene>
    <name evidence="2" type="ORF">BU23DRAFT_563365</name>
</gene>
<feature type="transmembrane region" description="Helical" evidence="1">
    <location>
        <begin position="37"/>
        <end position="58"/>
    </location>
</feature>
<evidence type="ECO:0000313" key="3">
    <source>
        <dbReference type="Proteomes" id="UP000800036"/>
    </source>
</evidence>
<evidence type="ECO:0000256" key="1">
    <source>
        <dbReference type="SAM" id="Phobius"/>
    </source>
</evidence>
<sequence>MPRKPETPTNTRFVTYCIVSLICVAIFQIRANASVDVLPTVLWFIPAPFALWQIFSAMDHYAYDRRCCVQGSTTPCPQVLCIVQLALLLPLLGQVATWIQTFLAVTVDDANLGADVQACAIHFALPFLVVFECEFYRMYWIDQGRELPLPYSAIFRAIREANQDGNFEESRDCIGYAFTVPESEISQREMSGWFPPRWHGIDAADLILFHVMGMQLFGLISRPLLGIPEPDSVLLTVFQIFYTARYPSSILLCVLLQRPIRLLARMIFSYFMGLSHKFWRLWRGVDNSQQEDQQAGASARYLERCAAHRALLPTSSATVRS</sequence>
<keyword evidence="1" id="KW-0472">Membrane</keyword>
<dbReference type="OrthoDB" id="3799424at2759"/>
<keyword evidence="1" id="KW-0812">Transmembrane</keyword>
<feature type="transmembrane region" description="Helical" evidence="1">
    <location>
        <begin position="79"/>
        <end position="100"/>
    </location>
</feature>
<protein>
    <submittedName>
        <fullName evidence="2">Uncharacterized protein</fullName>
    </submittedName>
</protein>
<organism evidence="2 3">
    <name type="scientific">Bimuria novae-zelandiae CBS 107.79</name>
    <dbReference type="NCBI Taxonomy" id="1447943"/>
    <lineage>
        <taxon>Eukaryota</taxon>
        <taxon>Fungi</taxon>
        <taxon>Dikarya</taxon>
        <taxon>Ascomycota</taxon>
        <taxon>Pezizomycotina</taxon>
        <taxon>Dothideomycetes</taxon>
        <taxon>Pleosporomycetidae</taxon>
        <taxon>Pleosporales</taxon>
        <taxon>Massarineae</taxon>
        <taxon>Didymosphaeriaceae</taxon>
        <taxon>Bimuria</taxon>
    </lineage>
</organism>
<dbReference type="EMBL" id="ML976658">
    <property type="protein sequence ID" value="KAF1979130.1"/>
    <property type="molecule type" value="Genomic_DNA"/>
</dbReference>
<accession>A0A6A5VRD1</accession>
<dbReference type="AlphaFoldDB" id="A0A6A5VRD1"/>
<evidence type="ECO:0000313" key="2">
    <source>
        <dbReference type="EMBL" id="KAF1979130.1"/>
    </source>
</evidence>
<keyword evidence="1" id="KW-1133">Transmembrane helix</keyword>